<name>A0A1B6IGL7_9HEMI</name>
<dbReference type="EMBL" id="GECU01021635">
    <property type="protein sequence ID" value="JAS86071.1"/>
    <property type="molecule type" value="Transcribed_RNA"/>
</dbReference>
<reference evidence="2" key="1">
    <citation type="submission" date="2015-11" db="EMBL/GenBank/DDBJ databases">
        <title>De novo transcriptome assembly of four potential Pierce s Disease insect vectors from Arizona vineyards.</title>
        <authorList>
            <person name="Tassone E.E."/>
        </authorList>
    </citation>
    <scope>NUCLEOTIDE SEQUENCE</scope>
</reference>
<dbReference type="AlphaFoldDB" id="A0A1B6IGL7"/>
<evidence type="ECO:0000313" key="2">
    <source>
        <dbReference type="EMBL" id="JAS86071.1"/>
    </source>
</evidence>
<organism evidence="2">
    <name type="scientific">Homalodisca liturata</name>
    <dbReference type="NCBI Taxonomy" id="320908"/>
    <lineage>
        <taxon>Eukaryota</taxon>
        <taxon>Metazoa</taxon>
        <taxon>Ecdysozoa</taxon>
        <taxon>Arthropoda</taxon>
        <taxon>Hexapoda</taxon>
        <taxon>Insecta</taxon>
        <taxon>Pterygota</taxon>
        <taxon>Neoptera</taxon>
        <taxon>Paraneoptera</taxon>
        <taxon>Hemiptera</taxon>
        <taxon>Auchenorrhyncha</taxon>
        <taxon>Membracoidea</taxon>
        <taxon>Cicadellidae</taxon>
        <taxon>Cicadellinae</taxon>
        <taxon>Proconiini</taxon>
        <taxon>Homalodisca</taxon>
    </lineage>
</organism>
<feature type="non-terminal residue" evidence="2">
    <location>
        <position position="1"/>
    </location>
</feature>
<protein>
    <submittedName>
        <fullName evidence="2">Uncharacterized protein</fullName>
    </submittedName>
</protein>
<evidence type="ECO:0000256" key="1">
    <source>
        <dbReference type="SAM" id="MobiDB-lite"/>
    </source>
</evidence>
<sequence length="115" mass="12585">ETERTSSSKGQAGQMGRSRLVFNRGKPRRDDSSILVQDVRSACALNKIRPLVCTGEINTAIMELGFLAYTNEESSEKAFSIFVIRGNVEIQKGDKTTLIKKGEATVIGEGDVYSL</sequence>
<feature type="region of interest" description="Disordered" evidence="1">
    <location>
        <begin position="1"/>
        <end position="30"/>
    </location>
</feature>
<feature type="non-terminal residue" evidence="2">
    <location>
        <position position="115"/>
    </location>
</feature>
<gene>
    <name evidence="2" type="ORF">g.59262</name>
</gene>
<accession>A0A1B6IGL7</accession>
<proteinExistence type="predicted"/>